<evidence type="ECO:0000256" key="1">
    <source>
        <dbReference type="SAM" id="MobiDB-lite"/>
    </source>
</evidence>
<reference evidence="2 3" key="1">
    <citation type="journal article" date="2011" name="Proc. Natl. Acad. Sci. U.S.A.">
        <title>Evolutionary erosion of yeast sex chromosomes by mating-type switching accidents.</title>
        <authorList>
            <person name="Gordon J.L."/>
            <person name="Armisen D."/>
            <person name="Proux-Wera E."/>
            <person name="Oheigeartaigh S.S."/>
            <person name="Byrne K.P."/>
            <person name="Wolfe K.H."/>
        </authorList>
    </citation>
    <scope>NUCLEOTIDE SEQUENCE [LARGE SCALE GENOMIC DNA]</scope>
    <source>
        <strain evidence="3">ATCC 10597 / BCRC 20456 / CBS 421 / NBRC 0211 / NRRL Y-12639</strain>
    </source>
</reference>
<accession>G0W5Q2</accession>
<sequence length="223" mass="24692">MSKIPDDNDGLPSYEDVINEEERLQQQQQQQQQNSRPRPPPIPSNNRPSTSIRPPPLQPARPSPRPPASHPTQQGDQRIKPSNYNPSIPWTYPAGFHCKKCNNTGYKLKNGHSCKSCWRRFAPSNNTMTMPTTYNAYYQNGSNPFFPFAGAPPTPSFMPHVSVGPTPPIGPNGVRPLMVQPGDPRLGGVICGECRGSGRIRFLLDDDLCPLCNGLGRIIGRRP</sequence>
<dbReference type="RefSeq" id="XP_003668356.1">
    <property type="nucleotide sequence ID" value="XM_003668308.1"/>
</dbReference>
<feature type="compositionally biased region" description="Low complexity" evidence="1">
    <location>
        <begin position="25"/>
        <end position="36"/>
    </location>
</feature>
<dbReference type="eggNOG" id="ENOG502S12N">
    <property type="taxonomic scope" value="Eukaryota"/>
</dbReference>
<protein>
    <recommendedName>
        <fullName evidence="4">Proline-rich protein HUA1</fullName>
    </recommendedName>
</protein>
<dbReference type="GeneID" id="11498294"/>
<dbReference type="GO" id="GO:0005737">
    <property type="term" value="C:cytoplasm"/>
    <property type="evidence" value="ECO:0007669"/>
    <property type="project" value="EnsemblFungi"/>
</dbReference>
<evidence type="ECO:0000313" key="3">
    <source>
        <dbReference type="Proteomes" id="UP000000689"/>
    </source>
</evidence>
<keyword evidence="3" id="KW-1185">Reference proteome</keyword>
<dbReference type="STRING" id="1071378.G0W5Q2"/>
<dbReference type="Proteomes" id="UP000000689">
    <property type="component" value="Chromosome 2"/>
</dbReference>
<organism evidence="2 3">
    <name type="scientific">Naumovozyma dairenensis (strain ATCC 10597 / BCRC 20456 / CBS 421 / NBRC 0211 / NRRL Y-12639)</name>
    <name type="common">Saccharomyces dairenensis</name>
    <dbReference type="NCBI Taxonomy" id="1071378"/>
    <lineage>
        <taxon>Eukaryota</taxon>
        <taxon>Fungi</taxon>
        <taxon>Dikarya</taxon>
        <taxon>Ascomycota</taxon>
        <taxon>Saccharomycotina</taxon>
        <taxon>Saccharomycetes</taxon>
        <taxon>Saccharomycetales</taxon>
        <taxon>Saccharomycetaceae</taxon>
        <taxon>Naumovozyma</taxon>
    </lineage>
</organism>
<dbReference type="EMBL" id="HE580268">
    <property type="protein sequence ID" value="CCD23113.1"/>
    <property type="molecule type" value="Genomic_DNA"/>
</dbReference>
<evidence type="ECO:0000313" key="2">
    <source>
        <dbReference type="EMBL" id="CCD23113.1"/>
    </source>
</evidence>
<feature type="region of interest" description="Disordered" evidence="1">
    <location>
        <begin position="1"/>
        <end position="86"/>
    </location>
</feature>
<dbReference type="OMA" id="GMVHFLF"/>
<proteinExistence type="predicted"/>
<dbReference type="Gene3D" id="6.20.20.10">
    <property type="match status" value="1"/>
</dbReference>
<dbReference type="KEGG" id="ndi:NDAI_0B00790"/>
<gene>
    <name evidence="2" type="primary">NDAI0B00790</name>
    <name evidence="2" type="ordered locus">NDAI_0B00790</name>
</gene>
<feature type="compositionally biased region" description="Pro residues" evidence="1">
    <location>
        <begin position="53"/>
        <end position="69"/>
    </location>
</feature>
<dbReference type="OrthoDB" id="2405700at2759"/>
<feature type="compositionally biased region" description="Polar residues" evidence="1">
    <location>
        <begin position="72"/>
        <end position="86"/>
    </location>
</feature>
<evidence type="ECO:0008006" key="4">
    <source>
        <dbReference type="Google" id="ProtNLM"/>
    </source>
</evidence>
<dbReference type="HOGENOM" id="CLU_078573_1_0_1"/>
<dbReference type="PANTHER" id="PTHR28031:SF1">
    <property type="entry name" value="PROLINE-RICH PROTEIN HUA1"/>
    <property type="match status" value="1"/>
</dbReference>
<dbReference type="PANTHER" id="PTHR28031">
    <property type="entry name" value="PROLINE-RICH PROTEIN HUA1"/>
    <property type="match status" value="1"/>
</dbReference>
<dbReference type="InterPro" id="IPR038910">
    <property type="entry name" value="Hua1-like"/>
</dbReference>
<dbReference type="AlphaFoldDB" id="G0W5Q2"/>
<name>G0W5Q2_NAUDC</name>